<gene>
    <name evidence="5" type="ORF">FOYG_09114</name>
</gene>
<dbReference type="HOGENOM" id="CLU_001466_0_0_1"/>
<dbReference type="Pfam" id="PF17109">
    <property type="entry name" value="Goodbye"/>
    <property type="match status" value="1"/>
</dbReference>
<protein>
    <submittedName>
        <fullName evidence="5">Uncharacterized protein</fullName>
    </submittedName>
</protein>
<dbReference type="InterPro" id="IPR056884">
    <property type="entry name" value="NPHP3-like_N"/>
</dbReference>
<organism evidence="5 6">
    <name type="scientific">Fusarium oxysporum NRRL 32931</name>
    <dbReference type="NCBI Taxonomy" id="660029"/>
    <lineage>
        <taxon>Eukaryota</taxon>
        <taxon>Fungi</taxon>
        <taxon>Dikarya</taxon>
        <taxon>Ascomycota</taxon>
        <taxon>Pezizomycotina</taxon>
        <taxon>Sordariomycetes</taxon>
        <taxon>Hypocreomycetidae</taxon>
        <taxon>Hypocreales</taxon>
        <taxon>Nectriaceae</taxon>
        <taxon>Fusarium</taxon>
        <taxon>Fusarium oxysporum species complex</taxon>
    </lineage>
</organism>
<evidence type="ECO:0000256" key="2">
    <source>
        <dbReference type="SAM" id="MobiDB-lite"/>
    </source>
</evidence>
<sequence length="1150" mass="128947">MAGGDSSKIKSNLDINSVLQRLEQSQSKDKKASEKYGTIKNIFNRTLQCIQTVGGIVADGASYVFAPAGTCYNALTFVIQAWQGYEGTFESLAGLLEKCLEFLERLTYYTDYGMDSKLTKIACQHLQIFVDICDHTLKLRSKRSKFAAFMKQMFLNDDGVQELLGAMKNLVEKEHGLVSAQTWKSSNEAAANSKDGLNLTRNMHTSLVDDRKQKQHERDINSWKLIIVNALDLDRTIIEPGREPWDKMWKRHKGNILEGTGEWLFQDSRFTRWISGSEDSKRILALEGEEGAGKTLLASNFVVHLRKMKGSGKRVVTAHNFLDIDTKSTTDASDANIISRYVMCQLALAEDPVMKSVAGICEKSQSFSSALDMWTQLLLENEDLLAMDVTFYIVLDGLGANAEVLISFLQRFSDNPIIQRTRILLTGNKELLDAINLAGGVKMDKIVLGDTNSKDLILYINRRMDSMEILKSTSRPGVSELRTKILSSLQSSTRGDYYKIERVLDNISKTDDVEEIDALLESAGNVRPDQIESDIEKLNQQCTPKEVAEINEMILWVNDARIWFSPAQIEAALALKAGSKASTSLMSIEAKIASNESSSGFKEIQPAEVNIIKHYLTTICPSDLYQKFGFDEFFDLKMARKGNYICQDPDNSQASMVLRCISCLTDQRNEKTERLLDYACDNLHVHLKETDLSLTGRSLKAQVGDALLRLFTEQYALDSLFGFHLLHEDADEVQFTKDDLPASWKTWILSDQGVNSLTKWLKDSAVIENVKGTALVASFNAPDANRHLALFGSSAKLAAEDLFTKDTTQREAIRAYILLDTILNKDKSPTDKSEEVNDGDQSTETAPGDDKEKKTEDGEDVDSVHSPASADIHWLEDWAQEMLKFQEKGSTWEAQASLLLSYVAGEKIPKSLAEERARKALEMNPESWVASYALSRVIESKEESLSHLETVLDKLVRDTEWQNERGHKGILARVIYSLGDKYWEDGERQEEAMATYSKVFDLGRSIHLFSSFSDVLQKYSMAGCWEPMITFFERLLDEPQDGPNAAGEFLMDRLLEPGEAFLSLLVKLFETSARYDLLETLFVRAIARPLPGVTKTISSQSDTTTARLSLVSRTTKKLVLLYGSSIRARLRLSFTSGLLTSSIPIWCPHG</sequence>
<dbReference type="PANTHER" id="PTHR10039:SF17">
    <property type="entry name" value="FUNGAL STAND N-TERMINAL GOODBYE DOMAIN-CONTAINING PROTEIN-RELATED"/>
    <property type="match status" value="1"/>
</dbReference>
<proteinExistence type="predicted"/>
<evidence type="ECO:0000313" key="5">
    <source>
        <dbReference type="EMBL" id="EWY87716.1"/>
    </source>
</evidence>
<dbReference type="Pfam" id="PF24883">
    <property type="entry name" value="NPHP3_N"/>
    <property type="match status" value="1"/>
</dbReference>
<feature type="region of interest" description="Disordered" evidence="2">
    <location>
        <begin position="828"/>
        <end position="866"/>
    </location>
</feature>
<evidence type="ECO:0000259" key="4">
    <source>
        <dbReference type="Pfam" id="PF24883"/>
    </source>
</evidence>
<dbReference type="EMBL" id="JH717844">
    <property type="protein sequence ID" value="EWY87716.1"/>
    <property type="molecule type" value="Genomic_DNA"/>
</dbReference>
<dbReference type="OrthoDB" id="5036533at2759"/>
<name>W9I5D7_FUSOX</name>
<dbReference type="Proteomes" id="UP000030753">
    <property type="component" value="Unassembled WGS sequence"/>
</dbReference>
<dbReference type="AlphaFoldDB" id="W9I5D7"/>
<evidence type="ECO:0000259" key="3">
    <source>
        <dbReference type="Pfam" id="PF17109"/>
    </source>
</evidence>
<evidence type="ECO:0000256" key="1">
    <source>
        <dbReference type="ARBA" id="ARBA00022737"/>
    </source>
</evidence>
<dbReference type="PANTHER" id="PTHR10039">
    <property type="entry name" value="AMELOGENIN"/>
    <property type="match status" value="1"/>
</dbReference>
<dbReference type="InterPro" id="IPR031350">
    <property type="entry name" value="Goodbye_dom"/>
</dbReference>
<reference evidence="5 6" key="1">
    <citation type="submission" date="2011-06" db="EMBL/GenBank/DDBJ databases">
        <title>The Genome Sequence of Fusarium oxysporum FOSC 3-a.</title>
        <authorList>
            <consortium name="The Broad Institute Genome Sequencing Platform"/>
            <person name="Ma L.-J."/>
            <person name="Gale L.R."/>
            <person name="Schwartz D.C."/>
            <person name="Zhou S."/>
            <person name="Corby-Kistler H."/>
            <person name="Young S.K."/>
            <person name="Zeng Q."/>
            <person name="Gargeya S."/>
            <person name="Fitzgerald M."/>
            <person name="Haas B."/>
            <person name="Abouelleil A."/>
            <person name="Alvarado L."/>
            <person name="Arachchi H.M."/>
            <person name="Berlin A."/>
            <person name="Brown A."/>
            <person name="Chapman S.B."/>
            <person name="Chen Z."/>
            <person name="Dunbar C."/>
            <person name="Freedman E."/>
            <person name="Gearin G."/>
            <person name="Gellesch M."/>
            <person name="Goldberg J."/>
            <person name="Griggs A."/>
            <person name="Gujja S."/>
            <person name="Heiman D."/>
            <person name="Howarth C."/>
            <person name="Larson L."/>
            <person name="Lui A."/>
            <person name="MacDonald P.J.P."/>
            <person name="Mehta T."/>
            <person name="Montmayeur A."/>
            <person name="Murphy C."/>
            <person name="Neiman D."/>
            <person name="Pearson M."/>
            <person name="Priest M."/>
            <person name="Roberts A."/>
            <person name="Saif S."/>
            <person name="Shea T."/>
            <person name="Shenoy N."/>
            <person name="Sisk P."/>
            <person name="Stolte C."/>
            <person name="Sykes S."/>
            <person name="Wortman J."/>
            <person name="Nusbaum C."/>
            <person name="Birren B."/>
        </authorList>
    </citation>
    <scope>NUCLEOTIDE SEQUENCE [LARGE SCALE GENOMIC DNA]</scope>
    <source>
        <strain evidence="6">FOSC 3-a</strain>
    </source>
</reference>
<feature type="domain" description="Fungal STAND N-terminal Goodbye" evidence="3">
    <location>
        <begin position="8"/>
        <end position="109"/>
    </location>
</feature>
<keyword evidence="1" id="KW-0677">Repeat</keyword>
<accession>W9I5D7</accession>
<evidence type="ECO:0000313" key="6">
    <source>
        <dbReference type="Proteomes" id="UP000030753"/>
    </source>
</evidence>
<feature type="domain" description="Nephrocystin 3-like N-terminal" evidence="4">
    <location>
        <begin position="259"/>
        <end position="413"/>
    </location>
</feature>